<dbReference type="Proteomes" id="UP000694843">
    <property type="component" value="Unplaced"/>
</dbReference>
<protein>
    <submittedName>
        <fullName evidence="2">Uncharacterized protein LOC108679414</fullName>
    </submittedName>
</protein>
<dbReference type="OMA" id="SRSWYAI"/>
<reference evidence="2" key="1">
    <citation type="submission" date="2025-08" db="UniProtKB">
        <authorList>
            <consortium name="RefSeq"/>
        </authorList>
    </citation>
    <scope>IDENTIFICATION</scope>
    <source>
        <tissue evidence="2">Whole organism</tissue>
    </source>
</reference>
<sequence>MGCCRCCCLLTFVAVLIIAGSMGLFTAFFPYPSHASCSVKWEFGEVCPSVEDRLVTQIKEWSHKDCTAKQRCGYEFLGRDTDVIRGTHTTPFLSFRDSFNFTFATSKNGCTVQGNSYSEAWYAVIDFGVNYCNLKNLVMGAQLDEQDPYYTETSNNTVCTMYSLAHCNLYT</sequence>
<dbReference type="RefSeq" id="XP_018023522.1">
    <property type="nucleotide sequence ID" value="XM_018168033.2"/>
</dbReference>
<evidence type="ECO:0000313" key="2">
    <source>
        <dbReference type="RefSeq" id="XP_018023522.1"/>
    </source>
</evidence>
<dbReference type="GeneID" id="108679414"/>
<proteinExistence type="predicted"/>
<name>A0A8B7PCX0_HYAAZ</name>
<gene>
    <name evidence="2" type="primary">LOC108679414</name>
</gene>
<evidence type="ECO:0000313" key="1">
    <source>
        <dbReference type="Proteomes" id="UP000694843"/>
    </source>
</evidence>
<dbReference type="PANTHER" id="PTHR38564">
    <property type="entry name" value="SI:CH73-250A16.5-RELATED"/>
    <property type="match status" value="1"/>
</dbReference>
<dbReference type="KEGG" id="hazt:108679414"/>
<dbReference type="AlphaFoldDB" id="A0A8B7PCX0"/>
<dbReference type="PANTHER" id="PTHR38564:SF2">
    <property type="entry name" value="WU:FC46H12 PRECURSOR"/>
    <property type="match status" value="1"/>
</dbReference>
<keyword evidence="1" id="KW-1185">Reference proteome</keyword>
<dbReference type="OrthoDB" id="5946254at2759"/>
<organism evidence="1 2">
    <name type="scientific">Hyalella azteca</name>
    <name type="common">Amphipod</name>
    <dbReference type="NCBI Taxonomy" id="294128"/>
    <lineage>
        <taxon>Eukaryota</taxon>
        <taxon>Metazoa</taxon>
        <taxon>Ecdysozoa</taxon>
        <taxon>Arthropoda</taxon>
        <taxon>Crustacea</taxon>
        <taxon>Multicrustacea</taxon>
        <taxon>Malacostraca</taxon>
        <taxon>Eumalacostraca</taxon>
        <taxon>Peracarida</taxon>
        <taxon>Amphipoda</taxon>
        <taxon>Senticaudata</taxon>
        <taxon>Talitrida</taxon>
        <taxon>Talitroidea</taxon>
        <taxon>Hyalellidae</taxon>
        <taxon>Hyalella</taxon>
    </lineage>
</organism>
<accession>A0A8B7PCX0</accession>